<dbReference type="Proteomes" id="UP001374535">
    <property type="component" value="Chromosome 9"/>
</dbReference>
<feature type="coiled-coil region" evidence="1">
    <location>
        <begin position="83"/>
        <end position="139"/>
    </location>
</feature>
<evidence type="ECO:0000313" key="3">
    <source>
        <dbReference type="Proteomes" id="UP001374535"/>
    </source>
</evidence>
<evidence type="ECO:0000256" key="1">
    <source>
        <dbReference type="SAM" id="Coils"/>
    </source>
</evidence>
<sequence>MQPEVKVLKRGKGACLELPPQVGSDKVSVARMAIKHAVTHRKWVARELHAQRRGSVWVHGCSDGGATPAVVKLEDEDPPNERLSRLEATLNNKEDARNEENTKVINDLQSKLKTANAEIVSEKEKIRTLTEENAKLQYRLIHLARSLKEANLKLEQVSTADVSFNGFD</sequence>
<dbReference type="AlphaFoldDB" id="A0AAQ3RK25"/>
<dbReference type="PANTHER" id="PTHR38377:SF1">
    <property type="entry name" value="THREONINE-TRNA LIGASE 2"/>
    <property type="match status" value="1"/>
</dbReference>
<protein>
    <submittedName>
        <fullName evidence="2">Uncharacterized protein</fullName>
    </submittedName>
</protein>
<name>A0AAQ3RK25_VIGMU</name>
<dbReference type="EMBL" id="CP144692">
    <property type="protein sequence ID" value="WVY97016.1"/>
    <property type="molecule type" value="Genomic_DNA"/>
</dbReference>
<proteinExistence type="predicted"/>
<keyword evidence="1" id="KW-0175">Coiled coil</keyword>
<accession>A0AAQ3RK25</accession>
<reference evidence="2 3" key="1">
    <citation type="journal article" date="2023" name="Life. Sci Alliance">
        <title>Evolutionary insights into 3D genome organization and epigenetic landscape of Vigna mungo.</title>
        <authorList>
            <person name="Junaid A."/>
            <person name="Singh B."/>
            <person name="Bhatia S."/>
        </authorList>
    </citation>
    <scope>NUCLEOTIDE SEQUENCE [LARGE SCALE GENOMIC DNA]</scope>
    <source>
        <strain evidence="2">Urdbean</strain>
    </source>
</reference>
<organism evidence="2 3">
    <name type="scientific">Vigna mungo</name>
    <name type="common">Black gram</name>
    <name type="synonym">Phaseolus mungo</name>
    <dbReference type="NCBI Taxonomy" id="3915"/>
    <lineage>
        <taxon>Eukaryota</taxon>
        <taxon>Viridiplantae</taxon>
        <taxon>Streptophyta</taxon>
        <taxon>Embryophyta</taxon>
        <taxon>Tracheophyta</taxon>
        <taxon>Spermatophyta</taxon>
        <taxon>Magnoliopsida</taxon>
        <taxon>eudicotyledons</taxon>
        <taxon>Gunneridae</taxon>
        <taxon>Pentapetalae</taxon>
        <taxon>rosids</taxon>
        <taxon>fabids</taxon>
        <taxon>Fabales</taxon>
        <taxon>Fabaceae</taxon>
        <taxon>Papilionoideae</taxon>
        <taxon>50 kb inversion clade</taxon>
        <taxon>NPAAA clade</taxon>
        <taxon>indigoferoid/millettioid clade</taxon>
        <taxon>Phaseoleae</taxon>
        <taxon>Vigna</taxon>
    </lineage>
</organism>
<keyword evidence="3" id="KW-1185">Reference proteome</keyword>
<gene>
    <name evidence="2" type="ORF">V8G54_029167</name>
</gene>
<dbReference type="PANTHER" id="PTHR38377">
    <property type="entry name" value="THREONINE-TRNA LIGASE 2"/>
    <property type="match status" value="1"/>
</dbReference>
<evidence type="ECO:0000313" key="2">
    <source>
        <dbReference type="EMBL" id="WVY97016.1"/>
    </source>
</evidence>